<name>A0A6N3E8U6_9FIRM</name>
<dbReference type="PROSITE" id="PS51257">
    <property type="entry name" value="PROKAR_LIPOPROTEIN"/>
    <property type="match status" value="1"/>
</dbReference>
<evidence type="ECO:0000259" key="2">
    <source>
        <dbReference type="PROSITE" id="PS51677"/>
    </source>
</evidence>
<dbReference type="InterPro" id="IPR011330">
    <property type="entry name" value="Glyco_hydro/deAcase_b/a-brl"/>
</dbReference>
<feature type="domain" description="NodB homology" evidence="2">
    <location>
        <begin position="66"/>
        <end position="245"/>
    </location>
</feature>
<dbReference type="Pfam" id="PF01522">
    <property type="entry name" value="Polysacc_deac_1"/>
    <property type="match status" value="1"/>
</dbReference>
<accession>A0A6N3E8U6</accession>
<keyword evidence="1" id="KW-0732">Signal</keyword>
<dbReference type="GO" id="GO:0005975">
    <property type="term" value="P:carbohydrate metabolic process"/>
    <property type="evidence" value="ECO:0007669"/>
    <property type="project" value="InterPro"/>
</dbReference>
<dbReference type="EC" id="3.5.1.-" evidence="3"/>
<dbReference type="Gene3D" id="3.20.20.370">
    <property type="entry name" value="Glycoside hydrolase/deacetylase"/>
    <property type="match status" value="1"/>
</dbReference>
<evidence type="ECO:0000313" key="3">
    <source>
        <dbReference type="EMBL" id="VYU35979.1"/>
    </source>
</evidence>
<organism evidence="3">
    <name type="scientific">Intestinibacter bartlettii</name>
    <dbReference type="NCBI Taxonomy" id="261299"/>
    <lineage>
        <taxon>Bacteria</taxon>
        <taxon>Bacillati</taxon>
        <taxon>Bacillota</taxon>
        <taxon>Clostridia</taxon>
        <taxon>Peptostreptococcales</taxon>
        <taxon>Peptostreptococcaceae</taxon>
        <taxon>Intestinibacter</taxon>
    </lineage>
</organism>
<dbReference type="RefSeq" id="WP_024037319.1">
    <property type="nucleotide sequence ID" value="NZ_CACRUE010000033.1"/>
</dbReference>
<protein>
    <submittedName>
        <fullName evidence="3">Peptidoglycan-N-acetylmuramic acid deacetylase PdaC</fullName>
        <ecNumber evidence="3">3.5.1.-</ecNumber>
    </submittedName>
</protein>
<dbReference type="AlphaFoldDB" id="A0A6N3E8U6"/>
<feature type="signal peptide" evidence="1">
    <location>
        <begin position="1"/>
        <end position="21"/>
    </location>
</feature>
<feature type="chain" id="PRO_5039233713" evidence="1">
    <location>
        <begin position="22"/>
        <end position="265"/>
    </location>
</feature>
<dbReference type="SUPFAM" id="SSF88713">
    <property type="entry name" value="Glycoside hydrolase/deacetylase"/>
    <property type="match status" value="1"/>
</dbReference>
<sequence length="265" mass="29894">MKLKNKLIAISIIAMSLFAVTGCSNNKSTNENDYERNATLTSTTLSDVIYDSSKEINKGPTKTYGKVAYITIDDGPSEYNDEMVKILKDNNVNATFFMVDGNMKAFPEQVKNTLKQGNAIGFHSVTHDIHKLYKTDMSAKEEFDVCQETFKSITGETSDLIRLPFGSKPYTSQASYDNIVNAGYKLWDWTLDSEDWKSTSSQLLSTIKKYAKGDEIVLLIHERKQTVAVLDDIIKYLKLEGYEILPIGQSQQEENYWNGKLGSQN</sequence>
<dbReference type="GO" id="GO:0016810">
    <property type="term" value="F:hydrolase activity, acting on carbon-nitrogen (but not peptide) bonds"/>
    <property type="evidence" value="ECO:0007669"/>
    <property type="project" value="InterPro"/>
</dbReference>
<dbReference type="InterPro" id="IPR002509">
    <property type="entry name" value="NODB_dom"/>
</dbReference>
<evidence type="ECO:0000256" key="1">
    <source>
        <dbReference type="SAM" id="SignalP"/>
    </source>
</evidence>
<dbReference type="EMBL" id="CACRUE010000033">
    <property type="protein sequence ID" value="VYU35979.1"/>
    <property type="molecule type" value="Genomic_DNA"/>
</dbReference>
<dbReference type="CDD" id="cd10944">
    <property type="entry name" value="CE4_SmPgdA_like"/>
    <property type="match status" value="1"/>
</dbReference>
<gene>
    <name evidence="3" type="primary">pdaC_2</name>
    <name evidence="3" type="ORF">IBLFYP30_02462</name>
</gene>
<dbReference type="PANTHER" id="PTHR10587">
    <property type="entry name" value="GLYCOSYL TRANSFERASE-RELATED"/>
    <property type="match status" value="1"/>
</dbReference>
<dbReference type="PANTHER" id="PTHR10587:SF125">
    <property type="entry name" value="POLYSACCHARIDE DEACETYLASE YHEN-RELATED"/>
    <property type="match status" value="1"/>
</dbReference>
<dbReference type="InterPro" id="IPR050248">
    <property type="entry name" value="Polysacc_deacetylase_ArnD"/>
</dbReference>
<reference evidence="3" key="1">
    <citation type="submission" date="2019-11" db="EMBL/GenBank/DDBJ databases">
        <authorList>
            <person name="Feng L."/>
        </authorList>
    </citation>
    <scope>NUCLEOTIDE SEQUENCE</scope>
    <source>
        <strain evidence="3">IbartlettiiLFYP30</strain>
    </source>
</reference>
<dbReference type="PROSITE" id="PS51677">
    <property type="entry name" value="NODB"/>
    <property type="match status" value="1"/>
</dbReference>
<proteinExistence type="predicted"/>
<keyword evidence="3" id="KW-0378">Hydrolase</keyword>